<dbReference type="OrthoDB" id="75807at2759"/>
<organism evidence="3 4">
    <name type="scientific">Aphis craccivora</name>
    <name type="common">Cowpea aphid</name>
    <dbReference type="NCBI Taxonomy" id="307492"/>
    <lineage>
        <taxon>Eukaryota</taxon>
        <taxon>Metazoa</taxon>
        <taxon>Ecdysozoa</taxon>
        <taxon>Arthropoda</taxon>
        <taxon>Hexapoda</taxon>
        <taxon>Insecta</taxon>
        <taxon>Pterygota</taxon>
        <taxon>Neoptera</taxon>
        <taxon>Paraneoptera</taxon>
        <taxon>Hemiptera</taxon>
        <taxon>Sternorrhyncha</taxon>
        <taxon>Aphidomorpha</taxon>
        <taxon>Aphidoidea</taxon>
        <taxon>Aphididae</taxon>
        <taxon>Aphidini</taxon>
        <taxon>Aphis</taxon>
        <taxon>Aphis</taxon>
    </lineage>
</organism>
<evidence type="ECO:0000313" key="3">
    <source>
        <dbReference type="EMBL" id="KAF0682251.1"/>
    </source>
</evidence>
<feature type="region of interest" description="Disordered" evidence="2">
    <location>
        <begin position="52"/>
        <end position="117"/>
    </location>
</feature>
<gene>
    <name evidence="3" type="ORF">FWK35_00039382</name>
</gene>
<dbReference type="AlphaFoldDB" id="A0A6G0VJS3"/>
<dbReference type="Proteomes" id="UP000478052">
    <property type="component" value="Unassembled WGS sequence"/>
</dbReference>
<sequence>MDITKVLNWLNEIESLDENNSQSENENNLLSSDVIEEPTYHALQNVATTSNSIVSDGKPTIYSSNTATSTTTSSDYIPSGSESSSDHFSDSSLNKCDDLTNTEATPVQPRAHTRSRGMRMRRGFRGRTIHTKNLPPNNTSTFPINQHLQNNTQLNNIDGININWMNISGQKFKQFPYTGNTEIHLDISNKLNLRASDVYRFIIDDELLNLIVSMTNENAKTKKLHWKDVDLDELLN</sequence>
<name>A0A6G0VJS3_APHCR</name>
<feature type="non-terminal residue" evidence="3">
    <location>
        <position position="236"/>
    </location>
</feature>
<feature type="compositionally biased region" description="Low complexity" evidence="2">
    <location>
        <begin position="63"/>
        <end position="83"/>
    </location>
</feature>
<reference evidence="3 4" key="1">
    <citation type="submission" date="2019-08" db="EMBL/GenBank/DDBJ databases">
        <title>Whole genome of Aphis craccivora.</title>
        <authorList>
            <person name="Voronova N.V."/>
            <person name="Shulinski R.S."/>
            <person name="Bandarenka Y.V."/>
            <person name="Zhorov D.G."/>
            <person name="Warner D."/>
        </authorList>
    </citation>
    <scope>NUCLEOTIDE SEQUENCE [LARGE SCALE GENOMIC DNA]</scope>
    <source>
        <strain evidence="3">180601</strain>
        <tissue evidence="3">Whole Body</tissue>
    </source>
</reference>
<evidence type="ECO:0000313" key="4">
    <source>
        <dbReference type="Proteomes" id="UP000478052"/>
    </source>
</evidence>
<evidence type="ECO:0000256" key="2">
    <source>
        <dbReference type="SAM" id="MobiDB-lite"/>
    </source>
</evidence>
<comment type="caution">
    <text evidence="3">The sequence shown here is derived from an EMBL/GenBank/DDBJ whole genome shotgun (WGS) entry which is preliminary data.</text>
</comment>
<dbReference type="EMBL" id="VUJU01017605">
    <property type="protein sequence ID" value="KAF0682251.1"/>
    <property type="molecule type" value="Genomic_DNA"/>
</dbReference>
<accession>A0A6G0VJS3</accession>
<keyword evidence="1" id="KW-0175">Coiled coil</keyword>
<keyword evidence="4" id="KW-1185">Reference proteome</keyword>
<evidence type="ECO:0000256" key="1">
    <source>
        <dbReference type="SAM" id="Coils"/>
    </source>
</evidence>
<proteinExistence type="predicted"/>
<protein>
    <submittedName>
        <fullName evidence="3">PiggyBac transposable element-derived protein 4-like</fullName>
    </submittedName>
</protein>
<feature type="coiled-coil region" evidence="1">
    <location>
        <begin position="6"/>
        <end position="33"/>
    </location>
</feature>